<protein>
    <recommendedName>
        <fullName evidence="3">Phage tail protein</fullName>
    </recommendedName>
</protein>
<sequence length="323" mass="33703">MSTDNALLEFEGGQNAFPMTALQDSGDAQTFESGEELWSQAAGFAPVVRPDGVLTGGACTPASGNDAVAVAAFTGFASGDELAVAAQPSVAVTRASVDTHMINSIVCDSAGDVTAVAGTEGTSFSEDRGAAGGPPLIPAGSIELAQVRLNSSAAGAVAQTEIFQLPNRHQERADFPVPTVDNIAGAVEFSSALPLIHTDNKPKGVFASFATPEFIEAFDAYDFVPSEVAYSSSSKQTYNRVKNSRSQSLNNATFNVDLNDGISDTIASVQGQELYFRFYPDKNRPQHIIEQGVLAIARTYPAGGDIVAACTINVNEKGKEVAL</sequence>
<name>A0ABV4WBX9_9GAMM</name>
<reference evidence="1 2" key="1">
    <citation type="submission" date="2024-09" db="EMBL/GenBank/DDBJ databases">
        <title>Draft genome sequences of 6 high pH adapted Marinobacter shengliensis sp. isolated from Mariana forearc serpentinite mud volcanoes.</title>
        <authorList>
            <person name="Elkassas S."/>
            <person name="Serres M."/>
            <person name="Michael N."/>
            <person name="Amina P."/>
            <person name="Teodora Z."/>
            <person name="Julie H."/>
        </authorList>
    </citation>
    <scope>NUCLEOTIDE SEQUENCE [LARGE SCALE GENOMIC DNA]</scope>
    <source>
        <strain evidence="1 2">EB4</strain>
    </source>
</reference>
<dbReference type="RefSeq" id="WP_374816010.1">
    <property type="nucleotide sequence ID" value="NZ_JBHFLD010000041.1"/>
</dbReference>
<keyword evidence="2" id="KW-1185">Reference proteome</keyword>
<evidence type="ECO:0008006" key="3">
    <source>
        <dbReference type="Google" id="ProtNLM"/>
    </source>
</evidence>
<gene>
    <name evidence="1" type="ORF">ACE05E_19510</name>
</gene>
<accession>A0ABV4WBX9</accession>
<evidence type="ECO:0000313" key="2">
    <source>
        <dbReference type="Proteomes" id="UP001576762"/>
    </source>
</evidence>
<dbReference type="Proteomes" id="UP001576762">
    <property type="component" value="Unassembled WGS sequence"/>
</dbReference>
<organism evidence="1 2">
    <name type="scientific">Marinobacter shengliensis</name>
    <dbReference type="NCBI Taxonomy" id="1389223"/>
    <lineage>
        <taxon>Bacteria</taxon>
        <taxon>Pseudomonadati</taxon>
        <taxon>Pseudomonadota</taxon>
        <taxon>Gammaproteobacteria</taxon>
        <taxon>Pseudomonadales</taxon>
        <taxon>Marinobacteraceae</taxon>
        <taxon>Marinobacter</taxon>
    </lineage>
</organism>
<comment type="caution">
    <text evidence="1">The sequence shown here is derived from an EMBL/GenBank/DDBJ whole genome shotgun (WGS) entry which is preliminary data.</text>
</comment>
<dbReference type="EMBL" id="JBHFLD010000041">
    <property type="protein sequence ID" value="MFB2717667.1"/>
    <property type="molecule type" value="Genomic_DNA"/>
</dbReference>
<proteinExistence type="predicted"/>
<evidence type="ECO:0000313" key="1">
    <source>
        <dbReference type="EMBL" id="MFB2717667.1"/>
    </source>
</evidence>